<dbReference type="AlphaFoldDB" id="A0A0A9DM28"/>
<dbReference type="EMBL" id="GBRH01211190">
    <property type="protein sequence ID" value="JAD86705.1"/>
    <property type="molecule type" value="Transcribed_RNA"/>
</dbReference>
<reference evidence="1" key="1">
    <citation type="submission" date="2014-09" db="EMBL/GenBank/DDBJ databases">
        <authorList>
            <person name="Magalhaes I.L.F."/>
            <person name="Oliveira U."/>
            <person name="Santos F.R."/>
            <person name="Vidigal T.H.D.A."/>
            <person name="Brescovit A.D."/>
            <person name="Santos A.J."/>
        </authorList>
    </citation>
    <scope>NUCLEOTIDE SEQUENCE</scope>
    <source>
        <tissue evidence="1">Shoot tissue taken approximately 20 cm above the soil surface</tissue>
    </source>
</reference>
<sequence length="23" mass="2857">MLGHHYMRVCHIISLRAYHIIRH</sequence>
<organism evidence="1">
    <name type="scientific">Arundo donax</name>
    <name type="common">Giant reed</name>
    <name type="synonym">Donax arundinaceus</name>
    <dbReference type="NCBI Taxonomy" id="35708"/>
    <lineage>
        <taxon>Eukaryota</taxon>
        <taxon>Viridiplantae</taxon>
        <taxon>Streptophyta</taxon>
        <taxon>Embryophyta</taxon>
        <taxon>Tracheophyta</taxon>
        <taxon>Spermatophyta</taxon>
        <taxon>Magnoliopsida</taxon>
        <taxon>Liliopsida</taxon>
        <taxon>Poales</taxon>
        <taxon>Poaceae</taxon>
        <taxon>PACMAD clade</taxon>
        <taxon>Arundinoideae</taxon>
        <taxon>Arundineae</taxon>
        <taxon>Arundo</taxon>
    </lineage>
</organism>
<accession>A0A0A9DM28</accession>
<name>A0A0A9DM28_ARUDO</name>
<protein>
    <submittedName>
        <fullName evidence="1">Uncharacterized protein</fullName>
    </submittedName>
</protein>
<proteinExistence type="predicted"/>
<reference evidence="1" key="2">
    <citation type="journal article" date="2015" name="Data Brief">
        <title>Shoot transcriptome of the giant reed, Arundo donax.</title>
        <authorList>
            <person name="Barrero R.A."/>
            <person name="Guerrero F.D."/>
            <person name="Moolhuijzen P."/>
            <person name="Goolsby J.A."/>
            <person name="Tidwell J."/>
            <person name="Bellgard S.E."/>
            <person name="Bellgard M.I."/>
        </authorList>
    </citation>
    <scope>NUCLEOTIDE SEQUENCE</scope>
    <source>
        <tissue evidence="1">Shoot tissue taken approximately 20 cm above the soil surface</tissue>
    </source>
</reference>
<evidence type="ECO:0000313" key="1">
    <source>
        <dbReference type="EMBL" id="JAD86705.1"/>
    </source>
</evidence>